<protein>
    <submittedName>
        <fullName evidence="1">Uncharacterized protein</fullName>
    </submittedName>
</protein>
<reference evidence="1" key="1">
    <citation type="submission" date="2018-11" db="EMBL/GenBank/DDBJ databases">
        <authorList>
            <consortium name="Genoscope - CEA"/>
            <person name="William W."/>
        </authorList>
    </citation>
    <scope>NUCLEOTIDE SEQUENCE</scope>
</reference>
<gene>
    <name evidence="1" type="ORF">BOLC7T44815H</name>
</gene>
<dbReference type="EMBL" id="LR031876">
    <property type="protein sequence ID" value="VDD39255.1"/>
    <property type="molecule type" value="Genomic_DNA"/>
</dbReference>
<sequence>MIFSVKVSWAPRSRVLLLTPSTTVLMPLRLCLRHCASNYYACVSSFMFWESRNTRKAVISWASTCSSSIISVWGIRGSSLRQELVNTVLLQPLCVPSMV</sequence>
<organism evidence="1">
    <name type="scientific">Brassica oleracea</name>
    <name type="common">Wild cabbage</name>
    <dbReference type="NCBI Taxonomy" id="3712"/>
    <lineage>
        <taxon>Eukaryota</taxon>
        <taxon>Viridiplantae</taxon>
        <taxon>Streptophyta</taxon>
        <taxon>Embryophyta</taxon>
        <taxon>Tracheophyta</taxon>
        <taxon>Spermatophyta</taxon>
        <taxon>Magnoliopsida</taxon>
        <taxon>eudicotyledons</taxon>
        <taxon>Gunneridae</taxon>
        <taxon>Pentapetalae</taxon>
        <taxon>rosids</taxon>
        <taxon>malvids</taxon>
        <taxon>Brassicales</taxon>
        <taxon>Brassicaceae</taxon>
        <taxon>Brassiceae</taxon>
        <taxon>Brassica</taxon>
    </lineage>
</organism>
<name>A0A3P6F0U6_BRAOL</name>
<evidence type="ECO:0000313" key="1">
    <source>
        <dbReference type="EMBL" id="VDD39255.1"/>
    </source>
</evidence>
<dbReference type="AlphaFoldDB" id="A0A3P6F0U6"/>
<proteinExistence type="predicted"/>
<accession>A0A3P6F0U6</accession>